<dbReference type="EMBL" id="JEMT01012372">
    <property type="protein sequence ID" value="EXX75726.1"/>
    <property type="molecule type" value="Genomic_DNA"/>
</dbReference>
<dbReference type="InterPro" id="IPR014752">
    <property type="entry name" value="Arrestin-like_C"/>
</dbReference>
<proteinExistence type="predicted"/>
<reference evidence="2 3" key="1">
    <citation type="submission" date="2014-02" db="EMBL/GenBank/DDBJ databases">
        <title>Single nucleus genome sequencing reveals high similarity among nuclei of an endomycorrhizal fungus.</title>
        <authorList>
            <person name="Lin K."/>
            <person name="Geurts R."/>
            <person name="Zhang Z."/>
            <person name="Limpens E."/>
            <person name="Saunders D.G."/>
            <person name="Mu D."/>
            <person name="Pang E."/>
            <person name="Cao H."/>
            <person name="Cha H."/>
            <person name="Lin T."/>
            <person name="Zhou Q."/>
            <person name="Shang Y."/>
            <person name="Li Y."/>
            <person name="Ivanov S."/>
            <person name="Sharma T."/>
            <person name="Velzen R.V."/>
            <person name="Ruijter N.D."/>
            <person name="Aanen D.K."/>
            <person name="Win J."/>
            <person name="Kamoun S."/>
            <person name="Bisseling T."/>
            <person name="Huang S."/>
        </authorList>
    </citation>
    <scope>NUCLEOTIDE SEQUENCE [LARGE SCALE GENOMIC DNA]</scope>
    <source>
        <strain evidence="3">DAOM197198w</strain>
    </source>
</reference>
<dbReference type="PANTHER" id="PTHR11188">
    <property type="entry name" value="ARRESTIN DOMAIN CONTAINING PROTEIN"/>
    <property type="match status" value="1"/>
</dbReference>
<dbReference type="OrthoDB" id="2404848at2759"/>
<evidence type="ECO:0000313" key="2">
    <source>
        <dbReference type="EMBL" id="EXX75726.1"/>
    </source>
</evidence>
<dbReference type="InterPro" id="IPR011022">
    <property type="entry name" value="Arrestin_C-like"/>
</dbReference>
<organism evidence="2 3">
    <name type="scientific">Rhizophagus irregularis (strain DAOM 197198w)</name>
    <name type="common">Glomus intraradices</name>
    <dbReference type="NCBI Taxonomy" id="1432141"/>
    <lineage>
        <taxon>Eukaryota</taxon>
        <taxon>Fungi</taxon>
        <taxon>Fungi incertae sedis</taxon>
        <taxon>Mucoromycota</taxon>
        <taxon>Glomeromycotina</taxon>
        <taxon>Glomeromycetes</taxon>
        <taxon>Glomerales</taxon>
        <taxon>Glomeraceae</taxon>
        <taxon>Rhizophagus</taxon>
    </lineage>
</organism>
<dbReference type="GO" id="GO:0005886">
    <property type="term" value="C:plasma membrane"/>
    <property type="evidence" value="ECO:0007669"/>
    <property type="project" value="TreeGrafter"/>
</dbReference>
<evidence type="ECO:0000259" key="1">
    <source>
        <dbReference type="Pfam" id="PF02752"/>
    </source>
</evidence>
<feature type="domain" description="Arrestin C-terminal-like" evidence="1">
    <location>
        <begin position="211"/>
        <end position="349"/>
    </location>
</feature>
<dbReference type="GO" id="GO:0005829">
    <property type="term" value="C:cytosol"/>
    <property type="evidence" value="ECO:0007669"/>
    <property type="project" value="TreeGrafter"/>
</dbReference>
<dbReference type="InterPro" id="IPR050357">
    <property type="entry name" value="Arrestin_domain-protein"/>
</dbReference>
<dbReference type="GO" id="GO:0030674">
    <property type="term" value="F:protein-macromolecule adaptor activity"/>
    <property type="evidence" value="ECO:0007669"/>
    <property type="project" value="TreeGrafter"/>
</dbReference>
<keyword evidence="3" id="KW-1185">Reference proteome</keyword>
<dbReference type="Proteomes" id="UP000022910">
    <property type="component" value="Unassembled WGS sequence"/>
</dbReference>
<dbReference type="HOGENOM" id="CLU_650778_0_0_1"/>
<accession>A0A015LSV4</accession>
<dbReference type="Gene3D" id="2.60.40.640">
    <property type="match status" value="1"/>
</dbReference>
<protein>
    <recommendedName>
        <fullName evidence="1">Arrestin C-terminal-like domain-containing protein</fullName>
    </recommendedName>
</protein>
<dbReference type="GO" id="GO:0031625">
    <property type="term" value="F:ubiquitin protein ligase binding"/>
    <property type="evidence" value="ECO:0007669"/>
    <property type="project" value="TreeGrafter"/>
</dbReference>
<dbReference type="AlphaFoldDB" id="A0A015LSV4"/>
<evidence type="ECO:0000313" key="3">
    <source>
        <dbReference type="Proteomes" id="UP000022910"/>
    </source>
</evidence>
<dbReference type="GO" id="GO:0070086">
    <property type="term" value="P:ubiquitin-dependent endocytosis"/>
    <property type="evidence" value="ECO:0007669"/>
    <property type="project" value="TreeGrafter"/>
</dbReference>
<gene>
    <name evidence="2" type="ORF">RirG_039370</name>
</gene>
<dbReference type="Pfam" id="PF02752">
    <property type="entry name" value="Arrestin_C"/>
    <property type="match status" value="1"/>
</dbReference>
<comment type="caution">
    <text evidence="2">The sequence shown here is derived from an EMBL/GenBank/DDBJ whole genome shotgun (WGS) entry which is preliminary data.</text>
</comment>
<dbReference type="PANTHER" id="PTHR11188:SF17">
    <property type="entry name" value="FI21816P1"/>
    <property type="match status" value="1"/>
</dbReference>
<name>A0A015LSV4_RHIIW</name>
<sequence>MATSIPNVSNDFTLLYNPSWGYNRCSTKAYFKSPNPTNFQHGFYGIENSTIRGSFHLCYPVNSPLYTNKIELIFEGKQSISWKENNNIINDEKIIYKQSKIIWKSKNNNYEELSTLDLLFEFHLPDNLPSTITSLNVKSYGEKIAGGVAGNGTEVGHITYGLRAEIFRPINIFKLQLNQKKIVDIWCRIQRWQSLESLNTFDRPFRWVDSNDDIRYDVELEKTMFNYKDTINIPMKFFINDLDKVKIKKICVRIKEYHELKINDKSKKIGGFVVTDTAFGEQAKKLKTNNDDDYYFFKMRLNLTKTNLGRKLNCSVNNEMINIRHKLKIKIYLENSNLPSIDLEKEITILNFATEQDTSEQHRLSNTWFYHNESKTEETLVETNVACHGRTKNRNKYVTSQKKRFTLFGVKFSGRGTRDTDL</sequence>